<keyword evidence="2" id="KW-1185">Reference proteome</keyword>
<accession>A0A843W041</accession>
<dbReference type="AlphaFoldDB" id="A0A843W041"/>
<name>A0A843W041_COLES</name>
<gene>
    <name evidence="1" type="ORF">Taro_031837</name>
</gene>
<proteinExistence type="predicted"/>
<protein>
    <submittedName>
        <fullName evidence="1">Uncharacterized protein</fullName>
    </submittedName>
</protein>
<evidence type="ECO:0000313" key="1">
    <source>
        <dbReference type="EMBL" id="MQL99120.1"/>
    </source>
</evidence>
<reference evidence="1" key="1">
    <citation type="submission" date="2017-07" db="EMBL/GenBank/DDBJ databases">
        <title>Taro Niue Genome Assembly and Annotation.</title>
        <authorList>
            <person name="Atibalentja N."/>
            <person name="Keating K."/>
            <person name="Fields C.J."/>
        </authorList>
    </citation>
    <scope>NUCLEOTIDE SEQUENCE</scope>
    <source>
        <strain evidence="1">Niue_2</strain>
        <tissue evidence="1">Leaf</tissue>
    </source>
</reference>
<dbReference type="EMBL" id="NMUH01002299">
    <property type="protein sequence ID" value="MQL99120.1"/>
    <property type="molecule type" value="Genomic_DNA"/>
</dbReference>
<evidence type="ECO:0000313" key="2">
    <source>
        <dbReference type="Proteomes" id="UP000652761"/>
    </source>
</evidence>
<comment type="caution">
    <text evidence="1">The sequence shown here is derived from an EMBL/GenBank/DDBJ whole genome shotgun (WGS) entry which is preliminary data.</text>
</comment>
<sequence length="129" mass="14549">MTLLGVSGRGVVRACACWAYLGYEPAVSFLWWLPHQFSFARCSALEGLSARQVVTVTWDPHPHTPVSERASPGGGRARVTDSERRGKRCVSMVCFHVVLLWPDPSCGSWRCSSCFCLLEFLLLWMVRDW</sequence>
<dbReference type="Proteomes" id="UP000652761">
    <property type="component" value="Unassembled WGS sequence"/>
</dbReference>
<organism evidence="1 2">
    <name type="scientific">Colocasia esculenta</name>
    <name type="common">Wild taro</name>
    <name type="synonym">Arum esculentum</name>
    <dbReference type="NCBI Taxonomy" id="4460"/>
    <lineage>
        <taxon>Eukaryota</taxon>
        <taxon>Viridiplantae</taxon>
        <taxon>Streptophyta</taxon>
        <taxon>Embryophyta</taxon>
        <taxon>Tracheophyta</taxon>
        <taxon>Spermatophyta</taxon>
        <taxon>Magnoliopsida</taxon>
        <taxon>Liliopsida</taxon>
        <taxon>Araceae</taxon>
        <taxon>Aroideae</taxon>
        <taxon>Colocasieae</taxon>
        <taxon>Colocasia</taxon>
    </lineage>
</organism>